<dbReference type="Proteomes" id="UP000624703">
    <property type="component" value="Unassembled WGS sequence"/>
</dbReference>
<comment type="caution">
    <text evidence="3">The sequence shown here is derived from an EMBL/GenBank/DDBJ whole genome shotgun (WGS) entry which is preliminary data.</text>
</comment>
<keyword evidence="2" id="KW-1133">Transmembrane helix</keyword>
<accession>A0A8J7MDZ6</accession>
<keyword evidence="4" id="KW-1185">Reference proteome</keyword>
<organism evidence="3 4">
    <name type="scientific">Persicirhabdus sediminis</name>
    <dbReference type="NCBI Taxonomy" id="454144"/>
    <lineage>
        <taxon>Bacteria</taxon>
        <taxon>Pseudomonadati</taxon>
        <taxon>Verrucomicrobiota</taxon>
        <taxon>Verrucomicrobiia</taxon>
        <taxon>Verrucomicrobiales</taxon>
        <taxon>Verrucomicrobiaceae</taxon>
        <taxon>Persicirhabdus</taxon>
    </lineage>
</organism>
<feature type="region of interest" description="Disordered" evidence="1">
    <location>
        <begin position="144"/>
        <end position="175"/>
    </location>
</feature>
<protein>
    <recommendedName>
        <fullName evidence="5">AsmA protein</fullName>
    </recommendedName>
</protein>
<evidence type="ECO:0008006" key="5">
    <source>
        <dbReference type="Google" id="ProtNLM"/>
    </source>
</evidence>
<feature type="transmembrane region" description="Helical" evidence="2">
    <location>
        <begin position="9"/>
        <end position="32"/>
    </location>
</feature>
<keyword evidence="2" id="KW-0472">Membrane</keyword>
<keyword evidence="2" id="KW-0812">Transmembrane</keyword>
<evidence type="ECO:0000256" key="2">
    <source>
        <dbReference type="SAM" id="Phobius"/>
    </source>
</evidence>
<evidence type="ECO:0000256" key="1">
    <source>
        <dbReference type="SAM" id="MobiDB-lite"/>
    </source>
</evidence>
<reference evidence="3" key="1">
    <citation type="submission" date="2021-01" db="EMBL/GenBank/DDBJ databases">
        <title>Modified the classification status of verrucomicrobia.</title>
        <authorList>
            <person name="Feng X."/>
        </authorList>
    </citation>
    <scope>NUCLEOTIDE SEQUENCE</scope>
    <source>
        <strain evidence="3">_KCTC 22039</strain>
    </source>
</reference>
<dbReference type="EMBL" id="JAENIM010000037">
    <property type="protein sequence ID" value="MBK1790925.1"/>
    <property type="molecule type" value="Genomic_DNA"/>
</dbReference>
<evidence type="ECO:0000313" key="4">
    <source>
        <dbReference type="Proteomes" id="UP000624703"/>
    </source>
</evidence>
<gene>
    <name evidence="3" type="ORF">JIN82_07125</name>
</gene>
<name>A0A8J7MDZ6_9BACT</name>
<evidence type="ECO:0000313" key="3">
    <source>
        <dbReference type="EMBL" id="MBK1790925.1"/>
    </source>
</evidence>
<proteinExistence type="predicted"/>
<dbReference type="AlphaFoldDB" id="A0A8J7MDZ6"/>
<sequence>MRKSGKSKWILRIGIIFLITVVAIVVAGNWFISSLFSRNEIVAQLEKNLNARVEIASIDFSIAPPSMDLRGLKIAKRGPAELHAIAHDDREPVTNPELEMARVKVALGLAEIFQRRLEVHQFDIVGLKAKMTIYENGGHSLEPLLKSPTADDSSQLADQTPAAEKVAEKPAEPTVSVADDEVFDAQQHERFIAALNSMSLKDAQLEIIYEKSDLKVNVSELNLRLHDLKIDPADLITSNEAKLSMAGMVDMYSVKGIHYTHIGLDGPGVVALFNPKTGALEPKVDIDFAIADESFINADVPVVNQAWAKLDFLKDWGVSFGSLPERASFGRSKSLSVAYHLGKVTIKKPISIWYGDWEVALLGNAWLQTGNYNHDAMLEILAAERLSQKTLKEATKLAEYVPNDGKEKVIKEITDNWYRGERLVAQLHSKGDLSKPDVDLLNKKPDIQGAVEDAVKDQLKKKGGKLLEGLLGR</sequence>
<dbReference type="RefSeq" id="WP_200310947.1">
    <property type="nucleotide sequence ID" value="NZ_JAENIM010000037.1"/>
</dbReference>